<keyword evidence="6" id="KW-1185">Reference proteome</keyword>
<sequence>MAFQSESKIAGPGGGGGGGREKRRSFLPAPKRPSGIPAPSFSAPLVSNEPHSPPQTKKSPVKNAPPEEDKCFTLLGRKLQVDSRILISGVKPGILRYVGNTHIAPGFWCGIELFDASGLHDGEVDGTRYFSCKPFRGIFAPADKVFPDEVHPFEEKPPVDVPESLPDSPLEEKQVLEAAEKLSGVDHGGSRIPSSKSHIARLSGIPRVGGGSAVVKSKSAEGLKGNASKIATLSNSHSHGGDAGLNSTFTVDGTETEGPLSKDPEETYSCHVEKRLQTDSRQYLNITFNKDSLAGTNLPDVVSSASPSPPRETATRAITFSTSTLSSDSLGLMDPDIIADDTCLLEGVSGVADKINSSASESDGNSSTLDETSVATVHEAGLTSTPLQAVDFKKFLEDSGGVENLPGSLSEVDTSTGGKISVAAASLVKKNLNQTFTAVARERKDSGSSANGVRAEHLQEDSSTGVSPEVSQVLEWDYDQDGFDGKLLEKCPDGMSLSTSTSDSASDASADPASHADKRMHMSDVETAQFEEAEDGFESIDDFPLGMTQEAHQMMTDSGISEKGFAAAEAGAAPAESSSPASKRRSVEFDSKVTVVEVSPEEKDGGEESAGMAVDANLQKDLLEGHKKQERPLSLVSTTSADTGYVPDTDSETGTLTANSPTDQAAEKQLNRTVKCKQSLIGRGLSEEPVQEVETDSDICSDVGNTMVDTETEPSDVDEAEKTACHEETEESEEEEDEEDEEEEETSEEEEETSSEEEEETDDDDDVADDRPEDDRIEADRVAPLGGQLTSAKTAAVTSASHDTSLGGDMAGSGVVVGSEMTESADPALPLASQQTAGKSESATSSKGPDQAGTTEGGGKVKKSSQKKKKSPTSPGEDKKIVAEHKKAIKKASSRLADYINAPLPPAREKKSEGKGKKKLNKNNKGEGKNQDNSSSNVADKSKGDNNSVEEKREKRAPRVKEEKPKVKRTVVKSKWGNIMSQIEHSKDTIKPKPKAEIKSQLAVYLSTPATPNPNAPPRKESPKKEEAPAKPKMKLVKHPKPDFSNIKSKLNIAAPPPKPKPQESPNNSNPGNPHDGVNPRGSVSRSSLSGNPLDVGNPKGYATRRNTVAGNLHDVGGNSKGSASRNTLSRKPPLSHPKGRVSMDRQETLENCSTVSQGTGSCTDLSLADGADGASTSGVFVSDKKRNSVSCVRPRVKNDRSASVTSLKSDVSAAQRSVKSMNVRNAQPPTYTPPDKSRIKSSIPPPTPRRASNASAKPPVKRAGESASPATSVRSKSSPPKATPPKSGATHPRSISSTAATVASNSSRLRSKLGGGLKSGQPPDVVSTSARGTRAQEIARLESLCEGRTKELNYTKMQLKAGLEAFDAVTCLLNYTTNQLDAFSCPLVTAKLTKAEGKLTEQHQNIECLTQQKSQLEQQVQELTAARDAAQQEVSKLKEEMTQAEEAHSAAQQTLKEEHAAAIAAQHEGLTSNYQKSVEQIQKHHEKHTEYTHHSHKRQLQEVTAEHQMATNQLKLAHLEDIQALRNKHDLQMEELHAQHRNKLEDITHRFESIKLSLSEKVQSLCVECDELRIRAKCSEDALQRDADVKVQYALAPYLNLPKEIESLKTVIDMRTEEIQKLRRQNMDLVKQLEELPIAQERVASLQQKVENLQAIINIKTDHEKQLHEKCQVLMRKYDRESRANKRLSMDYEQVMWRMSQSADLGSLDSLAARQMSHSPTRGDGHGSPSPVRRSLSNSAQGGESSNGVTRRQRRVSGGEEDPERKIRCRSATFSLDKSKAQQLKHNISDNSVSGSGSSSSSKKQEAAVAKVSDYAEMIVAAMSDGHDESFSSGHESGDMSDFHSSMESSMILETPQGVSFKVAVGEGENGVVVGVDRQGSNQDEVFLQEEGPSLQTETSLPLSDVNGRSDEECSRTDVTVVVNSPTSD</sequence>
<dbReference type="InterPro" id="IPR051293">
    <property type="entry name" value="MTUS1/CCDC69"/>
</dbReference>
<feature type="compositionally biased region" description="Low complexity" evidence="3">
    <location>
        <begin position="790"/>
        <end position="801"/>
    </location>
</feature>
<dbReference type="Pfam" id="PF01302">
    <property type="entry name" value="CAP_GLY"/>
    <property type="match status" value="1"/>
</dbReference>
<feature type="region of interest" description="Disordered" evidence="3">
    <location>
        <begin position="1"/>
        <end position="67"/>
    </location>
</feature>
<evidence type="ECO:0000313" key="5">
    <source>
        <dbReference type="EMBL" id="KAK7096766.1"/>
    </source>
</evidence>
<dbReference type="InterPro" id="IPR036859">
    <property type="entry name" value="CAP-Gly_dom_sf"/>
</dbReference>
<feature type="compositionally biased region" description="Basic and acidic residues" evidence="3">
    <location>
        <begin position="984"/>
        <end position="998"/>
    </location>
</feature>
<feature type="compositionally biased region" description="Low complexity" evidence="3">
    <location>
        <begin position="496"/>
        <end position="513"/>
    </location>
</feature>
<feature type="compositionally biased region" description="Polar residues" evidence="3">
    <location>
        <begin position="832"/>
        <end position="854"/>
    </location>
</feature>
<organism evidence="5 6">
    <name type="scientific">Littorina saxatilis</name>
    <dbReference type="NCBI Taxonomy" id="31220"/>
    <lineage>
        <taxon>Eukaryota</taxon>
        <taxon>Metazoa</taxon>
        <taxon>Spiralia</taxon>
        <taxon>Lophotrochozoa</taxon>
        <taxon>Mollusca</taxon>
        <taxon>Gastropoda</taxon>
        <taxon>Caenogastropoda</taxon>
        <taxon>Littorinimorpha</taxon>
        <taxon>Littorinoidea</taxon>
        <taxon>Littorinidae</taxon>
        <taxon>Littorina</taxon>
    </lineage>
</organism>
<dbReference type="GO" id="GO:0005634">
    <property type="term" value="C:nucleus"/>
    <property type="evidence" value="ECO:0007669"/>
    <property type="project" value="TreeGrafter"/>
</dbReference>
<feature type="compositionally biased region" description="Acidic residues" evidence="3">
    <location>
        <begin position="689"/>
        <end position="699"/>
    </location>
</feature>
<evidence type="ECO:0000313" key="6">
    <source>
        <dbReference type="Proteomes" id="UP001374579"/>
    </source>
</evidence>
<dbReference type="GO" id="GO:0008017">
    <property type="term" value="F:microtubule binding"/>
    <property type="evidence" value="ECO:0007669"/>
    <property type="project" value="TreeGrafter"/>
</dbReference>
<protein>
    <recommendedName>
        <fullName evidence="4">CAP-Gly domain-containing protein</fullName>
    </recommendedName>
</protein>
<feature type="compositionally biased region" description="Polar residues" evidence="3">
    <location>
        <begin position="1736"/>
        <end position="1751"/>
    </location>
</feature>
<feature type="compositionally biased region" description="Polar residues" evidence="3">
    <location>
        <begin position="1150"/>
        <end position="1165"/>
    </location>
</feature>
<gene>
    <name evidence="5" type="ORF">V1264_003830</name>
</gene>
<dbReference type="Proteomes" id="UP001374579">
    <property type="component" value="Unassembled WGS sequence"/>
</dbReference>
<feature type="region of interest" description="Disordered" evidence="3">
    <location>
        <begin position="1889"/>
        <end position="1930"/>
    </location>
</feature>
<feature type="compositionally biased region" description="Basic and acidic residues" evidence="3">
    <location>
        <begin position="621"/>
        <end position="631"/>
    </location>
</feature>
<feature type="region of interest" description="Disordered" evidence="3">
    <location>
        <begin position="441"/>
        <end position="468"/>
    </location>
</feature>
<comment type="caution">
    <text evidence="5">The sequence shown here is derived from an EMBL/GenBank/DDBJ whole genome shotgun (WGS) entry which is preliminary data.</text>
</comment>
<feature type="compositionally biased region" description="Low complexity" evidence="3">
    <location>
        <begin position="566"/>
        <end position="581"/>
    </location>
</feature>
<evidence type="ECO:0000256" key="1">
    <source>
        <dbReference type="ARBA" id="ARBA00023054"/>
    </source>
</evidence>
<feature type="compositionally biased region" description="Polar residues" evidence="3">
    <location>
        <begin position="1773"/>
        <end position="1792"/>
    </location>
</feature>
<feature type="compositionally biased region" description="Basic and acidic residues" evidence="3">
    <location>
        <begin position="769"/>
        <end position="781"/>
    </location>
</feature>
<dbReference type="GO" id="GO:0005737">
    <property type="term" value="C:cytoplasm"/>
    <property type="evidence" value="ECO:0007669"/>
    <property type="project" value="TreeGrafter"/>
</dbReference>
<dbReference type="SUPFAM" id="SSF74924">
    <property type="entry name" value="Cap-Gly domain"/>
    <property type="match status" value="1"/>
</dbReference>
<feature type="compositionally biased region" description="Low complexity" evidence="3">
    <location>
        <begin position="1276"/>
        <end position="1288"/>
    </location>
</feature>
<feature type="compositionally biased region" description="Basic residues" evidence="3">
    <location>
        <begin position="860"/>
        <end position="871"/>
    </location>
</feature>
<evidence type="ECO:0000256" key="3">
    <source>
        <dbReference type="SAM" id="MobiDB-lite"/>
    </source>
</evidence>
<dbReference type="PANTHER" id="PTHR24200:SF11">
    <property type="entry name" value="TOUCAN, ISOFORM A"/>
    <property type="match status" value="1"/>
</dbReference>
<dbReference type="PANTHER" id="PTHR24200">
    <property type="entry name" value="TOUCAN, ISOFORM A"/>
    <property type="match status" value="1"/>
</dbReference>
<dbReference type="SMART" id="SM01052">
    <property type="entry name" value="CAP_GLY"/>
    <property type="match status" value="1"/>
</dbReference>
<accession>A0AAN9G658</accession>
<feature type="region of interest" description="Disordered" evidence="3">
    <location>
        <begin position="485"/>
        <end position="519"/>
    </location>
</feature>
<feature type="compositionally biased region" description="Polar residues" evidence="3">
    <location>
        <begin position="652"/>
        <end position="663"/>
    </location>
</feature>
<reference evidence="5 6" key="1">
    <citation type="submission" date="2024-02" db="EMBL/GenBank/DDBJ databases">
        <title>Chromosome-scale genome assembly of the rough periwinkle Littorina saxatilis.</title>
        <authorList>
            <person name="De Jode A."/>
            <person name="Faria R."/>
            <person name="Formenti G."/>
            <person name="Sims Y."/>
            <person name="Smith T.P."/>
            <person name="Tracey A."/>
            <person name="Wood J.M.D."/>
            <person name="Zagrodzka Z.B."/>
            <person name="Johannesson K."/>
            <person name="Butlin R.K."/>
            <person name="Leder E.H."/>
        </authorList>
    </citation>
    <scope>NUCLEOTIDE SEQUENCE [LARGE SCALE GENOMIC DNA]</scope>
    <source>
        <strain evidence="5">Snail1</strain>
        <tissue evidence="5">Muscle</tissue>
    </source>
</reference>
<feature type="compositionally biased region" description="Low complexity" evidence="3">
    <location>
        <begin position="1793"/>
        <end position="1806"/>
    </location>
</feature>
<evidence type="ECO:0000259" key="4">
    <source>
        <dbReference type="PROSITE" id="PS50245"/>
    </source>
</evidence>
<feature type="compositionally biased region" description="Low complexity" evidence="3">
    <location>
        <begin position="1295"/>
        <end position="1309"/>
    </location>
</feature>
<feature type="compositionally biased region" description="Acidic residues" evidence="3">
    <location>
        <begin position="728"/>
        <end position="768"/>
    </location>
</feature>
<feature type="coiled-coil region" evidence="2">
    <location>
        <begin position="1606"/>
        <end position="1657"/>
    </location>
</feature>
<feature type="compositionally biased region" description="Acidic residues" evidence="3">
    <location>
        <begin position="710"/>
        <end position="719"/>
    </location>
</feature>
<feature type="compositionally biased region" description="Basic and acidic residues" evidence="3">
    <location>
        <begin position="876"/>
        <end position="886"/>
    </location>
</feature>
<feature type="region of interest" description="Disordered" evidence="3">
    <location>
        <begin position="233"/>
        <end position="267"/>
    </location>
</feature>
<feature type="compositionally biased region" description="Polar residues" evidence="3">
    <location>
        <begin position="1121"/>
        <end position="1130"/>
    </location>
</feature>
<dbReference type="EMBL" id="JBAMIC010000013">
    <property type="protein sequence ID" value="KAK7096766.1"/>
    <property type="molecule type" value="Genomic_DNA"/>
</dbReference>
<dbReference type="InterPro" id="IPR000938">
    <property type="entry name" value="CAP-Gly_domain"/>
</dbReference>
<feature type="compositionally biased region" description="Basic and acidic residues" evidence="3">
    <location>
        <begin position="1018"/>
        <end position="1030"/>
    </location>
</feature>
<feature type="compositionally biased region" description="Basic and acidic residues" evidence="3">
    <location>
        <begin position="940"/>
        <end position="965"/>
    </location>
</feature>
<feature type="coiled-coil region" evidence="2">
    <location>
        <begin position="1393"/>
        <end position="1455"/>
    </location>
</feature>
<feature type="compositionally biased region" description="Polar residues" evidence="3">
    <location>
        <begin position="1202"/>
        <end position="1230"/>
    </location>
</feature>
<dbReference type="Gene3D" id="2.30.30.190">
    <property type="entry name" value="CAP Gly-rich-like domain"/>
    <property type="match status" value="1"/>
</dbReference>
<evidence type="ECO:0000256" key="2">
    <source>
        <dbReference type="SAM" id="Coils"/>
    </source>
</evidence>
<feature type="region of interest" description="Disordered" evidence="3">
    <location>
        <begin position="1717"/>
        <end position="1806"/>
    </location>
</feature>
<feature type="domain" description="CAP-Gly" evidence="4">
    <location>
        <begin position="99"/>
        <end position="141"/>
    </location>
</feature>
<keyword evidence="1 2" id="KW-0175">Coiled coil</keyword>
<feature type="region of interest" description="Disordered" evidence="3">
    <location>
        <begin position="566"/>
        <end position="1333"/>
    </location>
</feature>
<feature type="compositionally biased region" description="Polar residues" evidence="3">
    <location>
        <begin position="1082"/>
        <end position="1091"/>
    </location>
</feature>
<dbReference type="PROSITE" id="PS50245">
    <property type="entry name" value="CAP_GLY_2"/>
    <property type="match status" value="1"/>
</dbReference>
<proteinExistence type="predicted"/>
<name>A0AAN9G658_9CAEN</name>